<dbReference type="OrthoDB" id="8834859at2"/>
<comment type="similarity">
    <text evidence="1">Belongs to the UPF0065 (bug) family.</text>
</comment>
<dbReference type="InterPro" id="IPR042100">
    <property type="entry name" value="Bug_dom1"/>
</dbReference>
<accession>A0A561C3Q1</accession>
<dbReference type="EMBL" id="VIVL01000005">
    <property type="protein sequence ID" value="TWD85829.1"/>
    <property type="molecule type" value="Genomic_DNA"/>
</dbReference>
<protein>
    <submittedName>
        <fullName evidence="3">Tripartite-type tricarboxylate transporter receptor subunit TctC</fullName>
    </submittedName>
</protein>
<dbReference type="Gene3D" id="3.40.190.150">
    <property type="entry name" value="Bordetella uptake gene, domain 1"/>
    <property type="match status" value="1"/>
</dbReference>
<dbReference type="SUPFAM" id="SSF53850">
    <property type="entry name" value="Periplasmic binding protein-like II"/>
    <property type="match status" value="1"/>
</dbReference>
<evidence type="ECO:0000313" key="4">
    <source>
        <dbReference type="Proteomes" id="UP000319722"/>
    </source>
</evidence>
<dbReference type="Gene3D" id="3.40.190.10">
    <property type="entry name" value="Periplasmic binding protein-like II"/>
    <property type="match status" value="1"/>
</dbReference>
<dbReference type="Pfam" id="PF03401">
    <property type="entry name" value="TctC"/>
    <property type="match status" value="1"/>
</dbReference>
<proteinExistence type="inferred from homology"/>
<dbReference type="RefSeq" id="WP_145744472.1">
    <property type="nucleotide sequence ID" value="NZ_VIVL01000005.1"/>
</dbReference>
<feature type="chain" id="PRO_5021730146" evidence="2">
    <location>
        <begin position="28"/>
        <end position="326"/>
    </location>
</feature>
<evidence type="ECO:0000313" key="3">
    <source>
        <dbReference type="EMBL" id="TWD85829.1"/>
    </source>
</evidence>
<keyword evidence="3" id="KW-0675">Receptor</keyword>
<evidence type="ECO:0000256" key="2">
    <source>
        <dbReference type="SAM" id="SignalP"/>
    </source>
</evidence>
<dbReference type="CDD" id="cd13578">
    <property type="entry name" value="PBP2_Bug27"/>
    <property type="match status" value="1"/>
</dbReference>
<evidence type="ECO:0000256" key="1">
    <source>
        <dbReference type="ARBA" id="ARBA00006987"/>
    </source>
</evidence>
<dbReference type="PANTHER" id="PTHR42928">
    <property type="entry name" value="TRICARBOXYLATE-BINDING PROTEIN"/>
    <property type="match status" value="1"/>
</dbReference>
<name>A0A561C3Q1_9BURK</name>
<keyword evidence="2" id="KW-0732">Signal</keyword>
<dbReference type="PIRSF" id="PIRSF017082">
    <property type="entry name" value="YflP"/>
    <property type="match status" value="1"/>
</dbReference>
<reference evidence="3 4" key="1">
    <citation type="submission" date="2019-06" db="EMBL/GenBank/DDBJ databases">
        <title>Sorghum-associated microbial communities from plants grown in Nebraska, USA.</title>
        <authorList>
            <person name="Schachtman D."/>
        </authorList>
    </citation>
    <scope>NUCLEOTIDE SEQUENCE [LARGE SCALE GENOMIC DNA]</scope>
    <source>
        <strain evidence="3 4">T529</strain>
    </source>
</reference>
<dbReference type="Proteomes" id="UP000319722">
    <property type="component" value="Unassembled WGS sequence"/>
</dbReference>
<sequence>MPSICRRDFVASAFLMAAGLGSGRAFAGSFPSRPIRLIVPYGPGGGSDFVARLMAQKLTETAGWNVVVDNKAGASGLIGTDAAAKSAADGYTLFLADAAHATNAAVQPKMPFDPLRDFSPLTLVGSSPQLLVAHPSLPANSLRELLALPRARVREYGVGTPGQGSVPHLLYETLKRKTGMELVHVPYKGGSAALTDAVGGQVAMVINSVPACMPHIEAKRLKVLAIASVTRHPKLPDVQTFSESVPGMVGSAWYGVMAPARMPADLLQQLNAAIDKVLDLPDVKARLEGSFVDPMPRGPQAFSNYLNEEIARWKSVVKETGVTINS</sequence>
<feature type="signal peptide" evidence="2">
    <location>
        <begin position="1"/>
        <end position="27"/>
    </location>
</feature>
<gene>
    <name evidence="3" type="ORF">FB547_105341</name>
</gene>
<dbReference type="InterPro" id="IPR005064">
    <property type="entry name" value="BUG"/>
</dbReference>
<dbReference type="AlphaFoldDB" id="A0A561C3Q1"/>
<organism evidence="3 4">
    <name type="scientific">Variovorax beijingensis</name>
    <dbReference type="NCBI Taxonomy" id="2496117"/>
    <lineage>
        <taxon>Bacteria</taxon>
        <taxon>Pseudomonadati</taxon>
        <taxon>Pseudomonadota</taxon>
        <taxon>Betaproteobacteria</taxon>
        <taxon>Burkholderiales</taxon>
        <taxon>Comamonadaceae</taxon>
        <taxon>Variovorax</taxon>
    </lineage>
</organism>
<dbReference type="PANTHER" id="PTHR42928:SF5">
    <property type="entry name" value="BLR1237 PROTEIN"/>
    <property type="match status" value="1"/>
</dbReference>
<comment type="caution">
    <text evidence="3">The sequence shown here is derived from an EMBL/GenBank/DDBJ whole genome shotgun (WGS) entry which is preliminary data.</text>
</comment>